<accession>A0ABQ3NAN6</accession>
<evidence type="ECO:0008006" key="3">
    <source>
        <dbReference type="Google" id="ProtNLM"/>
    </source>
</evidence>
<evidence type="ECO:0000313" key="1">
    <source>
        <dbReference type="EMBL" id="GHH99821.1"/>
    </source>
</evidence>
<organism evidence="1 2">
    <name type="scientific">Neobacillus kokaensis</name>
    <dbReference type="NCBI Taxonomy" id="2759023"/>
    <lineage>
        <taxon>Bacteria</taxon>
        <taxon>Bacillati</taxon>
        <taxon>Bacillota</taxon>
        <taxon>Bacilli</taxon>
        <taxon>Bacillales</taxon>
        <taxon>Bacillaceae</taxon>
        <taxon>Neobacillus</taxon>
    </lineage>
</organism>
<sequence length="629" mass="74983">MSIDLLTKLEEEKDQWIYKAIDRFDEGFLRFDGQKFKKDEVLVGVYGPTQVGKTTLILTMLGIGDEKIAHLSKALRGKRQKGNSSTITSFIYKRSEDENFYLIFPDKTRICCSSLDELETEISMIRQQIEEGEVSFDKPIILWIARQYFTNRRFAEKSRSISIIDLPGDDTKEKKEEKYVNHILTTYMPYCSVCLVMEISSKVVRLFQLDQPTVRDWMYYPQNFRLVITRCLQSTSVKNAIESGEIATLEDFRANYLHHVNRNDIEIPNQIYPLECGDSWLELKQRNSTVYQKAKAWIDHLFIELLNDLLNVKTPENQIMRIKNMQHSIYRQKSVDLEQIDKDIDQIKESLEEAGQSYSNLTMASQYLLEELGHYEELITDLDKIQLEKFRCRLYTKFEFDPKKDQVVFKDRKTTRLIESFNEVEWEMEEFYKKQLGERARKLKQILREIISSAKFDFQTEPQVKALSLNHIGGLDQYLVFKHFEEDYKIVLDTLNENNTLVYEYYNNQLRHFKLFVKAELMRLCGVKEQHKRMTLEKIKEKQDQKIQQEMSLAKLEEKKTRAQWEWNHDLERPRMLDEILKEEFVKAVSVWQEKLFAKQTTDVERWVYHQYCQIISKQAERIIGNEYF</sequence>
<evidence type="ECO:0000313" key="2">
    <source>
        <dbReference type="Proteomes" id="UP000637074"/>
    </source>
</evidence>
<dbReference type="Gene3D" id="3.40.50.300">
    <property type="entry name" value="P-loop containing nucleotide triphosphate hydrolases"/>
    <property type="match status" value="1"/>
</dbReference>
<keyword evidence="2" id="KW-1185">Reference proteome</keyword>
<gene>
    <name evidence="1" type="ORF">AM1BK_33640</name>
</gene>
<dbReference type="SUPFAM" id="SSF52540">
    <property type="entry name" value="P-loop containing nucleoside triphosphate hydrolases"/>
    <property type="match status" value="1"/>
</dbReference>
<name>A0ABQ3NAN6_9BACI</name>
<dbReference type="InterPro" id="IPR027417">
    <property type="entry name" value="P-loop_NTPase"/>
</dbReference>
<dbReference type="EMBL" id="BNDS01000015">
    <property type="protein sequence ID" value="GHH99821.1"/>
    <property type="molecule type" value="Genomic_DNA"/>
</dbReference>
<proteinExistence type="predicted"/>
<reference evidence="1 2" key="1">
    <citation type="journal article" date="2022" name="Int. J. Syst. Evol. Microbiol.">
        <title>Neobacillus kokaensis sp. nov., isolated from soil.</title>
        <authorList>
            <person name="Yuki K."/>
            <person name="Matsubara H."/>
            <person name="Yamaguchi S."/>
        </authorList>
    </citation>
    <scope>NUCLEOTIDE SEQUENCE [LARGE SCALE GENOMIC DNA]</scope>
    <source>
        <strain evidence="1 2">LOB 377</strain>
    </source>
</reference>
<dbReference type="RefSeq" id="WP_191274745.1">
    <property type="nucleotide sequence ID" value="NZ_BNDS01000015.1"/>
</dbReference>
<protein>
    <recommendedName>
        <fullName evidence="3">Rad50/SbcC-type AAA domain-containing protein</fullName>
    </recommendedName>
</protein>
<comment type="caution">
    <text evidence="1">The sequence shown here is derived from an EMBL/GenBank/DDBJ whole genome shotgun (WGS) entry which is preliminary data.</text>
</comment>
<dbReference type="Proteomes" id="UP000637074">
    <property type="component" value="Unassembled WGS sequence"/>
</dbReference>